<dbReference type="EMBL" id="LAZR01034976">
    <property type="protein sequence ID" value="KKL28776.1"/>
    <property type="molecule type" value="Genomic_DNA"/>
</dbReference>
<organism evidence="1">
    <name type="scientific">marine sediment metagenome</name>
    <dbReference type="NCBI Taxonomy" id="412755"/>
    <lineage>
        <taxon>unclassified sequences</taxon>
        <taxon>metagenomes</taxon>
        <taxon>ecological metagenomes</taxon>
    </lineage>
</organism>
<name>A0A0F9EG22_9ZZZZ</name>
<sequence length="66" mass="7317">MAKWRARYKAPDGSAAQTIVELDVTMAKEARLKIIRGECDLFVQVDSLIMVERMSDEMSDGGVVIA</sequence>
<proteinExistence type="predicted"/>
<dbReference type="AlphaFoldDB" id="A0A0F9EG22"/>
<evidence type="ECO:0000313" key="1">
    <source>
        <dbReference type="EMBL" id="KKL28776.1"/>
    </source>
</evidence>
<gene>
    <name evidence="1" type="ORF">LCGC14_2371780</name>
</gene>
<comment type="caution">
    <text evidence="1">The sequence shown here is derived from an EMBL/GenBank/DDBJ whole genome shotgun (WGS) entry which is preliminary data.</text>
</comment>
<accession>A0A0F9EG22</accession>
<protein>
    <submittedName>
        <fullName evidence="1">Uncharacterized protein</fullName>
    </submittedName>
</protein>
<reference evidence="1" key="1">
    <citation type="journal article" date="2015" name="Nature">
        <title>Complex archaea that bridge the gap between prokaryotes and eukaryotes.</title>
        <authorList>
            <person name="Spang A."/>
            <person name="Saw J.H."/>
            <person name="Jorgensen S.L."/>
            <person name="Zaremba-Niedzwiedzka K."/>
            <person name="Martijn J."/>
            <person name="Lind A.E."/>
            <person name="van Eijk R."/>
            <person name="Schleper C."/>
            <person name="Guy L."/>
            <person name="Ettema T.J."/>
        </authorList>
    </citation>
    <scope>NUCLEOTIDE SEQUENCE</scope>
</reference>